<keyword evidence="1" id="KW-0812">Transmembrane</keyword>
<dbReference type="InterPro" id="IPR002539">
    <property type="entry name" value="MaoC-like_dom"/>
</dbReference>
<dbReference type="AlphaFoldDB" id="A0A2T2WTQ6"/>
<feature type="transmembrane region" description="Helical" evidence="1">
    <location>
        <begin position="56"/>
        <end position="81"/>
    </location>
</feature>
<keyword evidence="1" id="KW-0472">Membrane</keyword>
<dbReference type="InterPro" id="IPR052342">
    <property type="entry name" value="MCH/BMMD"/>
</dbReference>
<name>A0A2T2WTQ6_9FIRM</name>
<feature type="domain" description="MaoC-like" evidence="2">
    <location>
        <begin position="10"/>
        <end position="111"/>
    </location>
</feature>
<dbReference type="PANTHER" id="PTHR43664:SF1">
    <property type="entry name" value="BETA-METHYLMALYL-COA DEHYDRATASE"/>
    <property type="match status" value="1"/>
</dbReference>
<dbReference type="Proteomes" id="UP000242699">
    <property type="component" value="Unassembled WGS sequence"/>
</dbReference>
<reference evidence="3 4" key="1">
    <citation type="journal article" date="2014" name="BMC Genomics">
        <title>Comparison of environmental and isolate Sulfobacillus genomes reveals diverse carbon, sulfur, nitrogen, and hydrogen metabolisms.</title>
        <authorList>
            <person name="Justice N.B."/>
            <person name="Norman A."/>
            <person name="Brown C.T."/>
            <person name="Singh A."/>
            <person name="Thomas B.C."/>
            <person name="Banfield J.F."/>
        </authorList>
    </citation>
    <scope>NUCLEOTIDE SEQUENCE [LARGE SCALE GENOMIC DNA]</scope>
    <source>
        <strain evidence="3">AMDSBA1</strain>
    </source>
</reference>
<comment type="caution">
    <text evidence="3">The sequence shown here is derived from an EMBL/GenBank/DDBJ whole genome shotgun (WGS) entry which is preliminary data.</text>
</comment>
<accession>A0A2T2WTQ6</accession>
<sequence>MFDRVFSAYQIGESWESRGRTVTESDLVMFAAFSGDWHPLHTDREWAQKGPFGQRIAHGMLTLSLATGLMVFKPGIVLAFYGIDRVRFVKPTYIQDTLRVHLKLIEKEEKSSGGVLTCAMTIIKQTGDPVVQATIKILVAKEL</sequence>
<evidence type="ECO:0000259" key="2">
    <source>
        <dbReference type="Pfam" id="PF01575"/>
    </source>
</evidence>
<dbReference type="InterPro" id="IPR029069">
    <property type="entry name" value="HotDog_dom_sf"/>
</dbReference>
<dbReference type="SUPFAM" id="SSF54637">
    <property type="entry name" value="Thioesterase/thiol ester dehydrase-isomerase"/>
    <property type="match status" value="1"/>
</dbReference>
<dbReference type="EMBL" id="PXYT01000052">
    <property type="protein sequence ID" value="PSR25620.1"/>
    <property type="molecule type" value="Genomic_DNA"/>
</dbReference>
<protein>
    <submittedName>
        <fullName evidence="3">Dehydratase</fullName>
    </submittedName>
</protein>
<dbReference type="PANTHER" id="PTHR43664">
    <property type="entry name" value="MONOAMINE OXIDASE-RELATED"/>
    <property type="match status" value="1"/>
</dbReference>
<organism evidence="3 4">
    <name type="scientific">Sulfobacillus benefaciens</name>
    <dbReference type="NCBI Taxonomy" id="453960"/>
    <lineage>
        <taxon>Bacteria</taxon>
        <taxon>Bacillati</taxon>
        <taxon>Bacillota</taxon>
        <taxon>Clostridia</taxon>
        <taxon>Eubacteriales</taxon>
        <taxon>Clostridiales Family XVII. Incertae Sedis</taxon>
        <taxon>Sulfobacillus</taxon>
    </lineage>
</organism>
<keyword evidence="1" id="KW-1133">Transmembrane helix</keyword>
<dbReference type="Gene3D" id="3.10.129.10">
    <property type="entry name" value="Hotdog Thioesterase"/>
    <property type="match status" value="1"/>
</dbReference>
<evidence type="ECO:0000313" key="3">
    <source>
        <dbReference type="EMBL" id="PSR25620.1"/>
    </source>
</evidence>
<evidence type="ECO:0000313" key="4">
    <source>
        <dbReference type="Proteomes" id="UP000242699"/>
    </source>
</evidence>
<gene>
    <name evidence="3" type="ORF">C7B43_16380</name>
</gene>
<evidence type="ECO:0000256" key="1">
    <source>
        <dbReference type="SAM" id="Phobius"/>
    </source>
</evidence>
<proteinExistence type="predicted"/>
<dbReference type="Pfam" id="PF01575">
    <property type="entry name" value="MaoC_dehydratas"/>
    <property type="match status" value="1"/>
</dbReference>